<protein>
    <recommendedName>
        <fullName evidence="4">Lysylphosphatidylglycerol synthase TM region</fullName>
    </recommendedName>
</protein>
<feature type="transmembrane region" description="Helical" evidence="1">
    <location>
        <begin position="161"/>
        <end position="186"/>
    </location>
</feature>
<dbReference type="EMBL" id="JBHTMY010000002">
    <property type="protein sequence ID" value="MFD1314695.1"/>
    <property type="molecule type" value="Genomic_DNA"/>
</dbReference>
<keyword evidence="1" id="KW-0472">Membrane</keyword>
<reference evidence="3" key="1">
    <citation type="journal article" date="2019" name="Int. J. Syst. Evol. Microbiol.">
        <title>The Global Catalogue of Microorganisms (GCM) 10K type strain sequencing project: providing services to taxonomists for standard genome sequencing and annotation.</title>
        <authorList>
            <consortium name="The Broad Institute Genomics Platform"/>
            <consortium name="The Broad Institute Genome Sequencing Center for Infectious Disease"/>
            <person name="Wu L."/>
            <person name="Ma J."/>
        </authorList>
    </citation>
    <scope>NUCLEOTIDE SEQUENCE [LARGE SCALE GENOMIC DNA]</scope>
    <source>
        <strain evidence="3">CCUG 61485</strain>
    </source>
</reference>
<keyword evidence="1" id="KW-1133">Transmembrane helix</keyword>
<evidence type="ECO:0000256" key="1">
    <source>
        <dbReference type="SAM" id="Phobius"/>
    </source>
</evidence>
<feature type="transmembrane region" description="Helical" evidence="1">
    <location>
        <begin position="97"/>
        <end position="118"/>
    </location>
</feature>
<evidence type="ECO:0000313" key="2">
    <source>
        <dbReference type="EMBL" id="MFD1314695.1"/>
    </source>
</evidence>
<keyword evidence="1" id="KW-0812">Transmembrane</keyword>
<keyword evidence="3" id="KW-1185">Reference proteome</keyword>
<feature type="transmembrane region" description="Helical" evidence="1">
    <location>
        <begin position="218"/>
        <end position="242"/>
    </location>
</feature>
<feature type="transmembrane region" description="Helical" evidence="1">
    <location>
        <begin position="66"/>
        <end position="91"/>
    </location>
</feature>
<evidence type="ECO:0000313" key="3">
    <source>
        <dbReference type="Proteomes" id="UP001597201"/>
    </source>
</evidence>
<accession>A0ABW3Y194</accession>
<proteinExistence type="predicted"/>
<dbReference type="RefSeq" id="WP_377176548.1">
    <property type="nucleotide sequence ID" value="NZ_JBHTMY010000002.1"/>
</dbReference>
<name>A0ABW3Y194_9FLAO</name>
<feature type="transmembrane region" description="Helical" evidence="1">
    <location>
        <begin position="139"/>
        <end position="155"/>
    </location>
</feature>
<dbReference type="Proteomes" id="UP001597201">
    <property type="component" value="Unassembled WGS sequence"/>
</dbReference>
<gene>
    <name evidence="2" type="ORF">ACFQ39_03630</name>
</gene>
<sequence length="256" mass="29965">MTFCNWFLEIFKWKTLVSNIRNITFLEALEQSLSSLTASLLTPNRIGEYGAKVLYYRRCDRKKIMALNLLGNSSQMVITLFFGLIGVLFLTEYFLDLYWIIAGFSLFSLVFLLCYPYLRSGRFFHFFQKFFSFYRNMGMRTHLNILFLSVFRYLVFSHQFYFLLVLFGLELNYFLSMQIIFSMYFFSSLIPGFVALDFLIKGSVALTLFGLFGVNESIILTVTTLMWLLNFALPSILGSYYVCRFSLPKSVKVPIK</sequence>
<evidence type="ECO:0008006" key="4">
    <source>
        <dbReference type="Google" id="ProtNLM"/>
    </source>
</evidence>
<comment type="caution">
    <text evidence="2">The sequence shown here is derived from an EMBL/GenBank/DDBJ whole genome shotgun (WGS) entry which is preliminary data.</text>
</comment>
<organism evidence="2 3">
    <name type="scientific">Namhaeicola litoreus</name>
    <dbReference type="NCBI Taxonomy" id="1052145"/>
    <lineage>
        <taxon>Bacteria</taxon>
        <taxon>Pseudomonadati</taxon>
        <taxon>Bacteroidota</taxon>
        <taxon>Flavobacteriia</taxon>
        <taxon>Flavobacteriales</taxon>
        <taxon>Flavobacteriaceae</taxon>
        <taxon>Namhaeicola</taxon>
    </lineage>
</organism>